<gene>
    <name evidence="2" type="ORF">MVEN_00622100</name>
</gene>
<evidence type="ECO:0000256" key="1">
    <source>
        <dbReference type="SAM" id="Phobius"/>
    </source>
</evidence>
<reference evidence="2" key="1">
    <citation type="submission" date="2020-05" db="EMBL/GenBank/DDBJ databases">
        <title>Mycena genomes resolve the evolution of fungal bioluminescence.</title>
        <authorList>
            <person name="Tsai I.J."/>
        </authorList>
    </citation>
    <scope>NUCLEOTIDE SEQUENCE</scope>
    <source>
        <strain evidence="2">CCC161011</strain>
    </source>
</reference>
<dbReference type="AlphaFoldDB" id="A0A8H7D8G2"/>
<feature type="transmembrane region" description="Helical" evidence="1">
    <location>
        <begin position="32"/>
        <end position="49"/>
    </location>
</feature>
<keyword evidence="1" id="KW-0472">Membrane</keyword>
<evidence type="ECO:0000313" key="2">
    <source>
        <dbReference type="EMBL" id="KAF7362728.1"/>
    </source>
</evidence>
<proteinExistence type="predicted"/>
<accession>A0A8H7D8G2</accession>
<keyword evidence="3" id="KW-1185">Reference proteome</keyword>
<comment type="caution">
    <text evidence="2">The sequence shown here is derived from an EMBL/GenBank/DDBJ whole genome shotgun (WGS) entry which is preliminary data.</text>
</comment>
<evidence type="ECO:0000313" key="3">
    <source>
        <dbReference type="Proteomes" id="UP000620124"/>
    </source>
</evidence>
<keyword evidence="1" id="KW-1133">Transmembrane helix</keyword>
<dbReference type="OrthoDB" id="3013912at2759"/>
<dbReference type="Proteomes" id="UP000620124">
    <property type="component" value="Unassembled WGS sequence"/>
</dbReference>
<sequence>MAPAPSQLTQPDCQPADIIAEILQDLPCLRCTLIGLTSLILTIILFRLLSPVRLCRTMRTSLNIAERLYHGSIIAGIFNHCSESEIAESMRRLQCRVSHIEERRVRNSMQPWCSILDMCTGHSFVIAWCIWDIEALKGRIEVLQEARLRELLGDPQNSVEGGASPQMRHTRSFTCNC</sequence>
<organism evidence="2 3">
    <name type="scientific">Mycena venus</name>
    <dbReference type="NCBI Taxonomy" id="2733690"/>
    <lineage>
        <taxon>Eukaryota</taxon>
        <taxon>Fungi</taxon>
        <taxon>Dikarya</taxon>
        <taxon>Basidiomycota</taxon>
        <taxon>Agaricomycotina</taxon>
        <taxon>Agaricomycetes</taxon>
        <taxon>Agaricomycetidae</taxon>
        <taxon>Agaricales</taxon>
        <taxon>Marasmiineae</taxon>
        <taxon>Mycenaceae</taxon>
        <taxon>Mycena</taxon>
    </lineage>
</organism>
<name>A0A8H7D8G2_9AGAR</name>
<protein>
    <submittedName>
        <fullName evidence="2">Uncharacterized protein</fullName>
    </submittedName>
</protein>
<keyword evidence="1" id="KW-0812">Transmembrane</keyword>
<dbReference type="EMBL" id="JACAZI010000004">
    <property type="protein sequence ID" value="KAF7362728.1"/>
    <property type="molecule type" value="Genomic_DNA"/>
</dbReference>